<protein>
    <submittedName>
        <fullName evidence="1">Uncharacterized protein</fullName>
    </submittedName>
</protein>
<dbReference type="Proteomes" id="UP001231649">
    <property type="component" value="Chromosome 17"/>
</dbReference>
<gene>
    <name evidence="1" type="ORF">PYW08_004790</name>
</gene>
<comment type="caution">
    <text evidence="1">The sequence shown here is derived from an EMBL/GenBank/DDBJ whole genome shotgun (WGS) entry which is preliminary data.</text>
</comment>
<proteinExistence type="predicted"/>
<evidence type="ECO:0000313" key="2">
    <source>
        <dbReference type="Proteomes" id="UP001231649"/>
    </source>
</evidence>
<name>A0ACC2QD81_9NEOP</name>
<reference evidence="1" key="1">
    <citation type="submission" date="2023-03" db="EMBL/GenBank/DDBJ databases">
        <title>Chromosome-level genomes of two armyworms, Mythimna separata and Mythimna loreyi, provide insights into the biosynthesis and reception of sex pheromones.</title>
        <authorList>
            <person name="Zhao H."/>
        </authorList>
    </citation>
    <scope>NUCLEOTIDE SEQUENCE</scope>
    <source>
        <strain evidence="1">BeijingLab</strain>
    </source>
</reference>
<keyword evidence="2" id="KW-1185">Reference proteome</keyword>
<accession>A0ACC2QD81</accession>
<evidence type="ECO:0000313" key="1">
    <source>
        <dbReference type="EMBL" id="KAJ8714809.1"/>
    </source>
</evidence>
<organism evidence="1 2">
    <name type="scientific">Mythimna loreyi</name>
    <dbReference type="NCBI Taxonomy" id="667449"/>
    <lineage>
        <taxon>Eukaryota</taxon>
        <taxon>Metazoa</taxon>
        <taxon>Ecdysozoa</taxon>
        <taxon>Arthropoda</taxon>
        <taxon>Hexapoda</taxon>
        <taxon>Insecta</taxon>
        <taxon>Pterygota</taxon>
        <taxon>Neoptera</taxon>
        <taxon>Endopterygota</taxon>
        <taxon>Lepidoptera</taxon>
        <taxon>Glossata</taxon>
        <taxon>Ditrysia</taxon>
        <taxon>Noctuoidea</taxon>
        <taxon>Noctuidae</taxon>
        <taxon>Noctuinae</taxon>
        <taxon>Hadenini</taxon>
        <taxon>Mythimna</taxon>
    </lineage>
</organism>
<dbReference type="EMBL" id="CM056793">
    <property type="protein sequence ID" value="KAJ8714809.1"/>
    <property type="molecule type" value="Genomic_DNA"/>
</dbReference>
<sequence length="331" mass="37962">MDQKKQIYYFKVLLVGGIAFGSRSLDFSNKHIWMYSIARYVLYALTVRAMYGACAAAHAVVHKKRSLDAQLLDKVNVNQAGMFAATAGFLLFNDQNLIDKSFFFMLIATVVVKYPEIAKKKKESLNYAVWMACSYFEGYLVHILPSDGSQFFGFLENMRVYEDRQGVVFPVRKLFIVATKSLYTPPQLEDMNPPDRLDVPKLEACSPLTEIEKHVAGVRNRIYKNFAYKIYRPGRVPVYLSATGGTPMTTLYKVLKNRDLSEELAGINRDETMADFFKALNTIIAKSPECRDKCELIYFDDTNRDLNLADVLLDRIRELEPNFEEIIAQRR</sequence>